<comment type="function">
    <text evidence="7">Catalyzes the initial step of the lipid cycle reactions in the biosynthesis of the cell wall peptidoglycan: transfers peptidoglycan precursor phospho-MurNAc-pentapeptide from UDP-MurNAc-pentapeptide onto the lipid carrier undecaprenyl phosphate, yielding undecaprenyl-pyrophosphoryl-MurNAc-pentapeptide, known as lipid I.</text>
</comment>
<dbReference type="AlphaFoldDB" id="A0A7G1G235"/>
<keyword evidence="6 7" id="KW-0472">Membrane</keyword>
<keyword evidence="11" id="KW-1185">Reference proteome</keyword>
<dbReference type="PROSITE" id="PS01348">
    <property type="entry name" value="MRAY_2"/>
    <property type="match status" value="1"/>
</dbReference>
<feature type="binding site" evidence="9">
    <location>
        <position position="220"/>
    </location>
    <ligand>
        <name>Mg(2+)</name>
        <dbReference type="ChEBI" id="CHEBI:18420"/>
    </ligand>
</feature>
<reference evidence="10 11" key="1">
    <citation type="submission" date="2018-06" db="EMBL/GenBank/DDBJ databases">
        <title>Genome sequencing of Oceanotoga sp. sy52.</title>
        <authorList>
            <person name="Mori K."/>
        </authorList>
    </citation>
    <scope>NUCLEOTIDE SEQUENCE [LARGE SCALE GENOMIC DNA]</scope>
    <source>
        <strain evidence="11">sy52</strain>
    </source>
</reference>
<keyword evidence="7" id="KW-0131">Cell cycle</keyword>
<feature type="transmembrane region" description="Helical" evidence="7">
    <location>
        <begin position="46"/>
        <end position="68"/>
    </location>
</feature>
<dbReference type="UniPathway" id="UPA00219"/>
<organism evidence="10 11">
    <name type="scientific">Tepiditoga spiralis</name>
    <dbReference type="NCBI Taxonomy" id="2108365"/>
    <lineage>
        <taxon>Bacteria</taxon>
        <taxon>Thermotogati</taxon>
        <taxon>Thermotogota</taxon>
        <taxon>Thermotogae</taxon>
        <taxon>Petrotogales</taxon>
        <taxon>Petrotogaceae</taxon>
        <taxon>Tepiditoga</taxon>
    </lineage>
</organism>
<keyword evidence="7" id="KW-0132">Cell division</keyword>
<dbReference type="GO" id="GO:0005886">
    <property type="term" value="C:plasma membrane"/>
    <property type="evidence" value="ECO:0007669"/>
    <property type="project" value="UniProtKB-SubCell"/>
</dbReference>
<dbReference type="GO" id="GO:0008360">
    <property type="term" value="P:regulation of cell shape"/>
    <property type="evidence" value="ECO:0007669"/>
    <property type="project" value="UniProtKB-KW"/>
</dbReference>
<dbReference type="HAMAP" id="MF_00038">
    <property type="entry name" value="MraY"/>
    <property type="match status" value="1"/>
</dbReference>
<keyword evidence="5 7" id="KW-1133">Transmembrane helix</keyword>
<dbReference type="PANTHER" id="PTHR22926:SF5">
    <property type="entry name" value="PHOSPHO-N-ACETYLMURAMOYL-PENTAPEPTIDE-TRANSFERASE HOMOLOG"/>
    <property type="match status" value="1"/>
</dbReference>
<feature type="transmembrane region" description="Helical" evidence="7">
    <location>
        <begin position="6"/>
        <end position="25"/>
    </location>
</feature>
<evidence type="ECO:0000256" key="9">
    <source>
        <dbReference type="PIRSR" id="PIRSR600715-1"/>
    </source>
</evidence>
<comment type="pathway">
    <text evidence="7">Cell wall biogenesis; peptidoglycan biosynthesis.</text>
</comment>
<dbReference type="GO" id="GO:0008963">
    <property type="term" value="F:phospho-N-acetylmuramoyl-pentapeptide-transferase activity"/>
    <property type="evidence" value="ECO:0007669"/>
    <property type="project" value="UniProtKB-UniRule"/>
</dbReference>
<comment type="catalytic activity">
    <reaction evidence="7">
        <text>UDP-N-acetyl-alpha-D-muramoyl-L-alanyl-gamma-D-glutamyl-meso-2,6-diaminopimeloyl-D-alanyl-D-alanine + di-trans,octa-cis-undecaprenyl phosphate = di-trans,octa-cis-undecaprenyl diphospho-N-acetyl-alpha-D-muramoyl-L-alanyl-D-glutamyl-meso-2,6-diaminopimeloyl-D-alanyl-D-alanine + UMP</text>
        <dbReference type="Rhea" id="RHEA:28386"/>
        <dbReference type="ChEBI" id="CHEBI:57865"/>
        <dbReference type="ChEBI" id="CHEBI:60392"/>
        <dbReference type="ChEBI" id="CHEBI:61386"/>
        <dbReference type="ChEBI" id="CHEBI:61387"/>
        <dbReference type="EC" id="2.7.8.13"/>
    </reaction>
</comment>
<dbReference type="GO" id="GO:0051301">
    <property type="term" value="P:cell division"/>
    <property type="evidence" value="ECO:0007669"/>
    <property type="project" value="UniProtKB-KW"/>
</dbReference>
<dbReference type="PANTHER" id="PTHR22926">
    <property type="entry name" value="PHOSPHO-N-ACETYLMURAMOYL-PENTAPEPTIDE-TRANSFERASE"/>
    <property type="match status" value="1"/>
</dbReference>
<feature type="transmembrane region" description="Helical" evidence="7">
    <location>
        <begin position="111"/>
        <end position="129"/>
    </location>
</feature>
<dbReference type="CDD" id="cd06852">
    <property type="entry name" value="GT_MraY"/>
    <property type="match status" value="1"/>
</dbReference>
<keyword evidence="7" id="KW-0573">Peptidoglycan synthesis</keyword>
<evidence type="ECO:0000256" key="2">
    <source>
        <dbReference type="ARBA" id="ARBA00005583"/>
    </source>
</evidence>
<keyword evidence="7 9" id="KW-0460">Magnesium</keyword>
<dbReference type="RefSeq" id="WP_190615480.1">
    <property type="nucleotide sequence ID" value="NZ_AP018712.1"/>
</dbReference>
<dbReference type="GO" id="GO:0071555">
    <property type="term" value="P:cell wall organization"/>
    <property type="evidence" value="ECO:0007669"/>
    <property type="project" value="UniProtKB-KW"/>
</dbReference>
<evidence type="ECO:0000313" key="10">
    <source>
        <dbReference type="EMBL" id="BBE30371.1"/>
    </source>
</evidence>
<evidence type="ECO:0000256" key="4">
    <source>
        <dbReference type="ARBA" id="ARBA00022692"/>
    </source>
</evidence>
<comment type="similarity">
    <text evidence="2 7">Belongs to the glycosyltransferase 4 family. MraY subfamily.</text>
</comment>
<evidence type="ECO:0000256" key="8">
    <source>
        <dbReference type="NCBIfam" id="TIGR00445"/>
    </source>
</evidence>
<feature type="binding site" evidence="9">
    <location>
        <position position="165"/>
    </location>
    <ligand>
        <name>Mg(2+)</name>
        <dbReference type="ChEBI" id="CHEBI:18420"/>
    </ligand>
</feature>
<keyword evidence="7" id="KW-1003">Cell membrane</keyword>
<feature type="transmembrane region" description="Helical" evidence="7">
    <location>
        <begin position="243"/>
        <end position="264"/>
    </location>
</feature>
<feature type="transmembrane region" description="Helical" evidence="7">
    <location>
        <begin position="141"/>
        <end position="158"/>
    </location>
</feature>
<keyword evidence="4 7" id="KW-0812">Transmembrane</keyword>
<accession>A0A7G1G235</accession>
<evidence type="ECO:0000256" key="5">
    <source>
        <dbReference type="ARBA" id="ARBA00022989"/>
    </source>
</evidence>
<protein>
    <recommendedName>
        <fullName evidence="7 8">Phospho-N-acetylmuramoyl-pentapeptide-transferase</fullName>
        <ecNumber evidence="7 8">2.7.8.13</ecNumber>
    </recommendedName>
    <alternativeName>
        <fullName evidence="7">UDP-MurNAc-pentapeptide phosphotransferase</fullName>
    </alternativeName>
</protein>
<evidence type="ECO:0000313" key="11">
    <source>
        <dbReference type="Proteomes" id="UP000516361"/>
    </source>
</evidence>
<sequence length="311" mass="35456">MILIISLISFFILIYIYRVYINFAKKKQLGQFIRKEGPDLHNYKEGTPTAGGIFFTLTISILSLIAFFINKESIYLIVSLSSIMYSLIGFIDDFLSINRKESTGLKSFEKLLLQLIVSSILFFVINYFNSHDYTNIPFFNLKLNFGLLYPIWVILYLAGMSNASNLTDGLDGLSGGIFIISAFFTILITSAPKELLFILIIPVIAYLMFNIKPAKLFMGDTGSLALGGILGSIAVYYSAEFFTIFTCFIFLTEMFSVIIQVSSYKIRKKRVFLMSPIHHHFELKNWSEERVVMYFWIINFLMGLIAIGGLK</sequence>
<name>A0A7G1G235_9BACT</name>
<proteinExistence type="inferred from homology"/>
<dbReference type="KEGG" id="ocy:OSSY52_05120"/>
<dbReference type="GO" id="GO:0046872">
    <property type="term" value="F:metal ion binding"/>
    <property type="evidence" value="ECO:0007669"/>
    <property type="project" value="UniProtKB-KW"/>
</dbReference>
<keyword evidence="7" id="KW-0133">Cell shape</keyword>
<evidence type="ECO:0000256" key="1">
    <source>
        <dbReference type="ARBA" id="ARBA00004141"/>
    </source>
</evidence>
<evidence type="ECO:0000256" key="3">
    <source>
        <dbReference type="ARBA" id="ARBA00022679"/>
    </source>
</evidence>
<dbReference type="NCBIfam" id="TIGR00445">
    <property type="entry name" value="mraY"/>
    <property type="match status" value="1"/>
</dbReference>
<comment type="subcellular location">
    <subcellularLocation>
        <location evidence="7">Cell membrane</location>
        <topology evidence="7">Multi-pass membrane protein</topology>
    </subcellularLocation>
    <subcellularLocation>
        <location evidence="1">Membrane</location>
        <topology evidence="1">Multi-pass membrane protein</topology>
    </subcellularLocation>
</comment>
<dbReference type="GO" id="GO:0009252">
    <property type="term" value="P:peptidoglycan biosynthetic process"/>
    <property type="evidence" value="ECO:0007669"/>
    <property type="project" value="UniProtKB-UniRule"/>
</dbReference>
<dbReference type="InterPro" id="IPR000715">
    <property type="entry name" value="Glycosyl_transferase_4"/>
</dbReference>
<dbReference type="InterPro" id="IPR003524">
    <property type="entry name" value="PNAcMuramoyl-5peptid_Trfase"/>
</dbReference>
<evidence type="ECO:0000256" key="7">
    <source>
        <dbReference type="HAMAP-Rule" id="MF_00038"/>
    </source>
</evidence>
<feature type="transmembrane region" description="Helical" evidence="7">
    <location>
        <begin position="74"/>
        <end position="91"/>
    </location>
</feature>
<feature type="transmembrane region" description="Helical" evidence="7">
    <location>
        <begin position="170"/>
        <end position="189"/>
    </location>
</feature>
<keyword evidence="3 7" id="KW-0808">Transferase</keyword>
<keyword evidence="7" id="KW-0961">Cell wall biogenesis/degradation</keyword>
<dbReference type="InterPro" id="IPR018480">
    <property type="entry name" value="PNAcMuramoyl-5peptid_Trfase_CS"/>
</dbReference>
<feature type="transmembrane region" description="Helical" evidence="7">
    <location>
        <begin position="291"/>
        <end position="310"/>
    </location>
</feature>
<evidence type="ECO:0000256" key="6">
    <source>
        <dbReference type="ARBA" id="ARBA00023136"/>
    </source>
</evidence>
<dbReference type="EMBL" id="AP018712">
    <property type="protein sequence ID" value="BBE30371.1"/>
    <property type="molecule type" value="Genomic_DNA"/>
</dbReference>
<dbReference type="Pfam" id="PF00953">
    <property type="entry name" value="Glycos_transf_4"/>
    <property type="match status" value="1"/>
</dbReference>
<comment type="cofactor">
    <cofactor evidence="7 9">
        <name>Mg(2+)</name>
        <dbReference type="ChEBI" id="CHEBI:18420"/>
    </cofactor>
</comment>
<dbReference type="InParanoid" id="A0A7G1G235"/>
<dbReference type="EC" id="2.7.8.13" evidence="7 8"/>
<gene>
    <name evidence="7 10" type="primary">mraY</name>
    <name evidence="10" type="ORF">OSSY52_05120</name>
</gene>
<feature type="transmembrane region" description="Helical" evidence="7">
    <location>
        <begin position="218"/>
        <end position="237"/>
    </location>
</feature>
<dbReference type="FunCoup" id="A0A7G1G235">
    <property type="interactions" value="379"/>
</dbReference>
<keyword evidence="7 9" id="KW-0479">Metal-binding</keyword>
<dbReference type="Proteomes" id="UP000516361">
    <property type="component" value="Chromosome"/>
</dbReference>